<dbReference type="Gene3D" id="1.20.5.100">
    <property type="entry name" value="Cytochrome c1, transmembrane anchor, C-terminal"/>
    <property type="match status" value="1"/>
</dbReference>
<feature type="binding site" evidence="9">
    <location>
        <position position="321"/>
    </location>
    <ligand>
        <name>substrate</name>
    </ligand>
</feature>
<dbReference type="AlphaFoldDB" id="A0A1R0KZD2"/>
<dbReference type="InterPro" id="IPR036220">
    <property type="entry name" value="UDP-Glc/GDP-Man_DH_C_sf"/>
</dbReference>
<dbReference type="GO" id="GO:0003979">
    <property type="term" value="F:UDP-glucose 6-dehydrogenase activity"/>
    <property type="evidence" value="ECO:0007669"/>
    <property type="project" value="UniProtKB-EC"/>
</dbReference>
<feature type="binding site" evidence="9">
    <location>
        <begin position="245"/>
        <end position="249"/>
    </location>
    <ligand>
        <name>substrate</name>
    </ligand>
</feature>
<keyword evidence="13" id="KW-1185">Reference proteome</keyword>
<dbReference type="OrthoDB" id="5193947at2"/>
<evidence type="ECO:0000256" key="1">
    <source>
        <dbReference type="ARBA" id="ARBA00004701"/>
    </source>
</evidence>
<dbReference type="InterPro" id="IPR014026">
    <property type="entry name" value="UDP-Glc/GDP-Man_DH_dimer"/>
</dbReference>
<dbReference type="PIRSF" id="PIRSF000124">
    <property type="entry name" value="UDPglc_GDPman_dh"/>
    <property type="match status" value="1"/>
</dbReference>
<dbReference type="NCBIfam" id="TIGR03026">
    <property type="entry name" value="NDP-sugDHase"/>
    <property type="match status" value="1"/>
</dbReference>
<evidence type="ECO:0000256" key="3">
    <source>
        <dbReference type="ARBA" id="ARBA00012954"/>
    </source>
</evidence>
<dbReference type="PROSITE" id="PS51257">
    <property type="entry name" value="PROKAR_LIPOPROTEIN"/>
    <property type="match status" value="1"/>
</dbReference>
<dbReference type="PANTHER" id="PTHR43750:SF3">
    <property type="entry name" value="UDP-GLUCOSE 6-DEHYDROGENASE TUAD"/>
    <property type="match status" value="1"/>
</dbReference>
<feature type="binding site" evidence="9">
    <location>
        <position position="200"/>
    </location>
    <ligand>
        <name>substrate</name>
    </ligand>
</feature>
<dbReference type="PANTHER" id="PTHR43750">
    <property type="entry name" value="UDP-GLUCOSE 6-DEHYDROGENASE TUAD"/>
    <property type="match status" value="1"/>
</dbReference>
<dbReference type="GO" id="GO:0000271">
    <property type="term" value="P:polysaccharide biosynthetic process"/>
    <property type="evidence" value="ECO:0007669"/>
    <property type="project" value="InterPro"/>
</dbReference>
<comment type="caution">
    <text evidence="12">The sequence shown here is derived from an EMBL/GenBank/DDBJ whole genome shotgun (WGS) entry which is preliminary data.</text>
</comment>
<feature type="binding site" evidence="9">
    <location>
        <position position="253"/>
    </location>
    <ligand>
        <name>substrate</name>
    </ligand>
</feature>
<evidence type="ECO:0000256" key="4">
    <source>
        <dbReference type="ARBA" id="ARBA00023002"/>
    </source>
</evidence>
<dbReference type="SMART" id="SM00984">
    <property type="entry name" value="UDPG_MGDP_dh_C"/>
    <property type="match status" value="1"/>
</dbReference>
<dbReference type="EC" id="1.1.1.22" evidence="3 7"/>
<dbReference type="SUPFAM" id="SSF51735">
    <property type="entry name" value="NAD(P)-binding Rossmann-fold domains"/>
    <property type="match status" value="1"/>
</dbReference>
<dbReference type="InterPro" id="IPR008927">
    <property type="entry name" value="6-PGluconate_DH-like_C_sf"/>
</dbReference>
<feature type="active site" description="Nucleophile" evidence="8">
    <location>
        <position position="256"/>
    </location>
</feature>
<feature type="binding site" evidence="10">
    <location>
        <position position="37"/>
    </location>
    <ligand>
        <name>NAD(+)</name>
        <dbReference type="ChEBI" id="CHEBI:57540"/>
    </ligand>
</feature>
<evidence type="ECO:0000256" key="6">
    <source>
        <dbReference type="ARBA" id="ARBA00047473"/>
    </source>
</evidence>
<feature type="binding site" evidence="10">
    <location>
        <position position="259"/>
    </location>
    <ligand>
        <name>NAD(+)</name>
        <dbReference type="ChEBI" id="CHEBI:57540"/>
    </ligand>
</feature>
<evidence type="ECO:0000256" key="9">
    <source>
        <dbReference type="PIRSR" id="PIRSR500134-2"/>
    </source>
</evidence>
<feature type="binding site" evidence="10">
    <location>
        <position position="122"/>
    </location>
    <ligand>
        <name>NAD(+)</name>
        <dbReference type="ChEBI" id="CHEBI:57540"/>
    </ligand>
</feature>
<evidence type="ECO:0000256" key="2">
    <source>
        <dbReference type="ARBA" id="ARBA00006601"/>
    </source>
</evidence>
<comment type="pathway">
    <text evidence="1">Nucleotide-sugar biosynthesis; UDP-alpha-D-glucuronate biosynthesis; UDP-alpha-D-glucuronate from UDP-alpha-D-glucose: step 1/1.</text>
</comment>
<evidence type="ECO:0000256" key="10">
    <source>
        <dbReference type="PIRSR" id="PIRSR500134-3"/>
    </source>
</evidence>
<evidence type="ECO:0000256" key="5">
    <source>
        <dbReference type="ARBA" id="ARBA00023027"/>
    </source>
</evidence>
<evidence type="ECO:0000256" key="7">
    <source>
        <dbReference type="PIRNR" id="PIRNR000124"/>
    </source>
</evidence>
<sequence length="434" mass="45543">MADRVGVIGAGYVGLTSAACLTHLGHEVVCVDNDQSKVDALSRGEVPIAEPGLAELVHDGLNRGRLRFGTDLEELSEVATVLLCLPTPKGDDGDADVRVLEEVVATLPGVLASGCVVVTKSTVPVGTGARLPELLGTPDLPVVSNPEFLREGHAVEDFLNPDRIVLGSQDRHAAERVAALYTRTNAPVWFTDPASAELAKYASNAFLALKVSYVNVLAELCEHYGADIRDVGRLMGLDSRIGPAFLSPGPGWGGSCLPKDTAALLRTAENAGVDFGILRDAMKANARQQAAVVRKIRCAITGVPDGSLAGTRIGLLGLAFKAGTGDLRDSPALAIARELARSGAVLTAYDPGVDAVDSEAVQVVDDPYLVAKDAAALVVLTEWPEFRDLDWDRLAAVTRQAVVIDARNLLDPAAVTEAGFEHTGLGTGPGRRAR</sequence>
<evidence type="ECO:0000313" key="12">
    <source>
        <dbReference type="EMBL" id="OLZ54721.1"/>
    </source>
</evidence>
<gene>
    <name evidence="12" type="ORF">BS329_09520</name>
</gene>
<dbReference type="RefSeq" id="WP_076158100.1">
    <property type="nucleotide sequence ID" value="NZ_JBEZVB010000013.1"/>
</dbReference>
<feature type="binding site" evidence="10">
    <location>
        <position position="32"/>
    </location>
    <ligand>
        <name>NAD(+)</name>
        <dbReference type="ChEBI" id="CHEBI:57540"/>
    </ligand>
</feature>
<feature type="binding site" evidence="9">
    <location>
        <begin position="148"/>
        <end position="151"/>
    </location>
    <ligand>
        <name>substrate</name>
    </ligand>
</feature>
<reference evidence="12 13" key="1">
    <citation type="submission" date="2016-01" db="EMBL/GenBank/DDBJ databases">
        <title>Amycolatopsis coloradensis genome sequencing and assembly.</title>
        <authorList>
            <person name="Mayilraj S."/>
        </authorList>
    </citation>
    <scope>NUCLEOTIDE SEQUENCE [LARGE SCALE GENOMIC DNA]</scope>
    <source>
        <strain evidence="12 13">DSM 44225</strain>
    </source>
</reference>
<dbReference type="InterPro" id="IPR001732">
    <property type="entry name" value="UDP-Glc/GDP-Man_DH_N"/>
</dbReference>
<feature type="domain" description="UDP-glucose/GDP-mannose dehydrogenase C-terminal" evidence="11">
    <location>
        <begin position="314"/>
        <end position="412"/>
    </location>
</feature>
<evidence type="ECO:0000313" key="13">
    <source>
        <dbReference type="Proteomes" id="UP000187486"/>
    </source>
</evidence>
<protein>
    <recommendedName>
        <fullName evidence="3 7">UDP-glucose 6-dehydrogenase</fullName>
        <ecNumber evidence="3 7">1.1.1.22</ecNumber>
    </recommendedName>
</protein>
<dbReference type="EMBL" id="MQUQ01000004">
    <property type="protein sequence ID" value="OLZ54721.1"/>
    <property type="molecule type" value="Genomic_DNA"/>
</dbReference>
<dbReference type="Pfam" id="PF00984">
    <property type="entry name" value="UDPG_MGDP_dh"/>
    <property type="match status" value="1"/>
</dbReference>
<accession>A0A1R0KZD2</accession>
<feature type="binding site" evidence="10">
    <location>
        <position position="151"/>
    </location>
    <ligand>
        <name>NAD(+)</name>
        <dbReference type="ChEBI" id="CHEBI:57540"/>
    </ligand>
</feature>
<dbReference type="Pfam" id="PF03721">
    <property type="entry name" value="UDPG_MGDP_dh_N"/>
    <property type="match status" value="1"/>
</dbReference>
<proteinExistence type="inferred from homology"/>
<evidence type="ECO:0000256" key="8">
    <source>
        <dbReference type="PIRSR" id="PIRSR500134-1"/>
    </source>
</evidence>
<dbReference type="InterPro" id="IPR036291">
    <property type="entry name" value="NAD(P)-bd_dom_sf"/>
</dbReference>
<dbReference type="SUPFAM" id="SSF52413">
    <property type="entry name" value="UDP-glucose/GDP-mannose dehydrogenase C-terminal domain"/>
    <property type="match status" value="1"/>
</dbReference>
<dbReference type="Proteomes" id="UP000187486">
    <property type="component" value="Unassembled WGS sequence"/>
</dbReference>
<feature type="binding site" evidence="10">
    <location>
        <position position="328"/>
    </location>
    <ligand>
        <name>NAD(+)</name>
        <dbReference type="ChEBI" id="CHEBI:57540"/>
    </ligand>
</feature>
<dbReference type="SUPFAM" id="SSF48179">
    <property type="entry name" value="6-phosphogluconate dehydrogenase C-terminal domain-like"/>
    <property type="match status" value="1"/>
</dbReference>
<evidence type="ECO:0000259" key="11">
    <source>
        <dbReference type="SMART" id="SM00984"/>
    </source>
</evidence>
<dbReference type="InterPro" id="IPR017476">
    <property type="entry name" value="UDP-Glc/GDP-Man"/>
</dbReference>
<dbReference type="PIRSF" id="PIRSF500134">
    <property type="entry name" value="UDPglc_DH_bac"/>
    <property type="match status" value="1"/>
</dbReference>
<comment type="similarity">
    <text evidence="2 7">Belongs to the UDP-glucose/GDP-mannose dehydrogenase family.</text>
</comment>
<dbReference type="UniPathway" id="UPA00038">
    <property type="reaction ID" value="UER00491"/>
</dbReference>
<dbReference type="GO" id="GO:0051287">
    <property type="term" value="F:NAD binding"/>
    <property type="evidence" value="ECO:0007669"/>
    <property type="project" value="InterPro"/>
</dbReference>
<keyword evidence="5 7" id="KW-0520">NAD</keyword>
<dbReference type="Pfam" id="PF03720">
    <property type="entry name" value="UDPG_MGDP_dh_C"/>
    <property type="match status" value="1"/>
</dbReference>
<name>A0A1R0KZD2_9PSEU</name>
<dbReference type="InterPro" id="IPR028357">
    <property type="entry name" value="UDPglc_DH_bac"/>
</dbReference>
<dbReference type="STRING" id="76021.BS329_09520"/>
<comment type="catalytic activity">
    <reaction evidence="6 7">
        <text>UDP-alpha-D-glucose + 2 NAD(+) + H2O = UDP-alpha-D-glucuronate + 2 NADH + 3 H(+)</text>
        <dbReference type="Rhea" id="RHEA:23596"/>
        <dbReference type="ChEBI" id="CHEBI:15377"/>
        <dbReference type="ChEBI" id="CHEBI:15378"/>
        <dbReference type="ChEBI" id="CHEBI:57540"/>
        <dbReference type="ChEBI" id="CHEBI:57945"/>
        <dbReference type="ChEBI" id="CHEBI:58052"/>
        <dbReference type="ChEBI" id="CHEBI:58885"/>
        <dbReference type="EC" id="1.1.1.22"/>
    </reaction>
</comment>
<dbReference type="InterPro" id="IPR014027">
    <property type="entry name" value="UDP-Glc/GDP-Man_DH_C"/>
</dbReference>
<dbReference type="Gene3D" id="3.40.50.720">
    <property type="entry name" value="NAD(P)-binding Rossmann-like Domain"/>
    <property type="match status" value="2"/>
</dbReference>
<feature type="binding site" evidence="10">
    <location>
        <position position="87"/>
    </location>
    <ligand>
        <name>NAD(+)</name>
        <dbReference type="ChEBI" id="CHEBI:57540"/>
    </ligand>
</feature>
<keyword evidence="4 7" id="KW-0560">Oxidoreductase</keyword>
<dbReference type="GO" id="GO:0006065">
    <property type="term" value="P:UDP-glucuronate biosynthetic process"/>
    <property type="evidence" value="ECO:0007669"/>
    <property type="project" value="UniProtKB-UniPathway"/>
</dbReference>
<organism evidence="12 13">
    <name type="scientific">Amycolatopsis coloradensis</name>
    <dbReference type="NCBI Taxonomy" id="76021"/>
    <lineage>
        <taxon>Bacteria</taxon>
        <taxon>Bacillati</taxon>
        <taxon>Actinomycetota</taxon>
        <taxon>Actinomycetes</taxon>
        <taxon>Pseudonocardiales</taxon>
        <taxon>Pseudonocardiaceae</taxon>
        <taxon>Amycolatopsis</taxon>
    </lineage>
</organism>